<comment type="caution">
    <text evidence="1">The sequence shown here is derived from an EMBL/GenBank/DDBJ whole genome shotgun (WGS) entry which is preliminary data.</text>
</comment>
<dbReference type="AlphaFoldDB" id="A0A7J7KE79"/>
<accession>A0A7J7KE79</accession>
<name>A0A7J7KE79_BUGNE</name>
<evidence type="ECO:0000313" key="1">
    <source>
        <dbReference type="EMBL" id="KAF6036962.1"/>
    </source>
</evidence>
<keyword evidence="2" id="KW-1185">Reference proteome</keyword>
<reference evidence="1" key="1">
    <citation type="submission" date="2020-06" db="EMBL/GenBank/DDBJ databases">
        <title>Draft genome of Bugula neritina, a colonial animal packing powerful symbionts and potential medicines.</title>
        <authorList>
            <person name="Rayko M."/>
        </authorList>
    </citation>
    <scope>NUCLEOTIDE SEQUENCE [LARGE SCALE GENOMIC DNA]</scope>
    <source>
        <strain evidence="1">Kwan_BN1</strain>
    </source>
</reference>
<gene>
    <name evidence="1" type="ORF">EB796_004716</name>
</gene>
<dbReference type="Proteomes" id="UP000593567">
    <property type="component" value="Unassembled WGS sequence"/>
</dbReference>
<proteinExistence type="predicted"/>
<organism evidence="1 2">
    <name type="scientific">Bugula neritina</name>
    <name type="common">Brown bryozoan</name>
    <name type="synonym">Sertularia neritina</name>
    <dbReference type="NCBI Taxonomy" id="10212"/>
    <lineage>
        <taxon>Eukaryota</taxon>
        <taxon>Metazoa</taxon>
        <taxon>Spiralia</taxon>
        <taxon>Lophotrochozoa</taxon>
        <taxon>Bryozoa</taxon>
        <taxon>Gymnolaemata</taxon>
        <taxon>Cheilostomatida</taxon>
        <taxon>Flustrina</taxon>
        <taxon>Buguloidea</taxon>
        <taxon>Bugulidae</taxon>
        <taxon>Bugula</taxon>
    </lineage>
</organism>
<dbReference type="EMBL" id="VXIV02000642">
    <property type="protein sequence ID" value="KAF6036962.1"/>
    <property type="molecule type" value="Genomic_DNA"/>
</dbReference>
<protein>
    <submittedName>
        <fullName evidence="1">Uncharacterized protein</fullName>
    </submittedName>
</protein>
<dbReference type="OrthoDB" id="6126144at2759"/>
<sequence>MEVFKEPKTCSKRAMFGMPFHCLTVHLPETLRIVSGQSLAAKSAEREIALRCSSREANDIISKAMFRVAVGKRADSTPESSIAVQEKQINKTINTSPLSKSCCGLYIGQNTIISTKFLTTHGTAALHHFNRIADYLKLGEGMWYTMQEGAIEFHDGDSSPSSHDAGPVLAHFRSRDMKSISRRTAGHFENPTS</sequence>
<evidence type="ECO:0000313" key="2">
    <source>
        <dbReference type="Proteomes" id="UP000593567"/>
    </source>
</evidence>